<dbReference type="PANTHER" id="PTHR43596:SF1">
    <property type="entry name" value="ADP,ATP CARRIER PROTEIN"/>
    <property type="match status" value="1"/>
</dbReference>
<dbReference type="AlphaFoldDB" id="B2IEC2"/>
<keyword evidence="1" id="KW-0812">Transmembrane</keyword>
<dbReference type="HOGENOM" id="CLU_027240_1_0_5"/>
<dbReference type="EMBL" id="CP001016">
    <property type="protein sequence ID" value="ACB95520.1"/>
    <property type="molecule type" value="Genomic_DNA"/>
</dbReference>
<reference evidence="3" key="1">
    <citation type="submission" date="2008-03" db="EMBL/GenBank/DDBJ databases">
        <title>Complete sequence of chromosome of Beijerinckia indica subsp. indica ATCC 9039.</title>
        <authorList>
            <consortium name="US DOE Joint Genome Institute"/>
            <person name="Copeland A."/>
            <person name="Lucas S."/>
            <person name="Lapidus A."/>
            <person name="Glavina del Rio T."/>
            <person name="Dalin E."/>
            <person name="Tice H."/>
            <person name="Bruce D."/>
            <person name="Goodwin L."/>
            <person name="Pitluck S."/>
            <person name="LaButti K."/>
            <person name="Schmutz J."/>
            <person name="Larimer F."/>
            <person name="Land M."/>
            <person name="Hauser L."/>
            <person name="Kyrpides N."/>
            <person name="Mikhailova N."/>
            <person name="Dunfield P.F."/>
            <person name="Dedysh S.N."/>
            <person name="Liesack W."/>
            <person name="Saw J.H."/>
            <person name="Alam M."/>
            <person name="Chen Y."/>
            <person name="Murrell J.C."/>
            <person name="Richardson P."/>
        </authorList>
    </citation>
    <scope>NUCLEOTIDE SEQUENCE [LARGE SCALE GENOMIC DNA]</scope>
    <source>
        <strain evidence="3">ATCC 9039 / DSM 1715 / NCIMB 8712</strain>
    </source>
</reference>
<dbReference type="InterPro" id="IPR036259">
    <property type="entry name" value="MFS_trans_sf"/>
</dbReference>
<dbReference type="OrthoDB" id="199378at2"/>
<dbReference type="eggNOG" id="COG3202">
    <property type="taxonomic scope" value="Bacteria"/>
</dbReference>
<feature type="transmembrane region" description="Helical" evidence="1">
    <location>
        <begin position="38"/>
        <end position="57"/>
    </location>
</feature>
<name>B2IEC2_BEII9</name>
<gene>
    <name evidence="2" type="ordered locus">Bind_1896</name>
</gene>
<dbReference type="PANTHER" id="PTHR43596">
    <property type="entry name" value="ADP,ATP CARRIER PROTEIN"/>
    <property type="match status" value="1"/>
</dbReference>
<keyword evidence="3" id="KW-1185">Reference proteome</keyword>
<reference evidence="2 3" key="2">
    <citation type="journal article" date="2010" name="J. Bacteriol.">
        <title>Complete genome sequence of Beijerinckia indica subsp. indica.</title>
        <authorList>
            <person name="Tamas I."/>
            <person name="Dedysh S.N."/>
            <person name="Liesack W."/>
            <person name="Stott M.B."/>
            <person name="Alam M."/>
            <person name="Murrell J.C."/>
            <person name="Dunfield P.F."/>
        </authorList>
    </citation>
    <scope>NUCLEOTIDE SEQUENCE [LARGE SCALE GENOMIC DNA]</scope>
    <source>
        <strain evidence="3">ATCC 9039 / DSM 1715 / NCIMB 8712</strain>
    </source>
</reference>
<dbReference type="KEGG" id="bid:Bind_1896"/>
<feature type="transmembrane region" description="Helical" evidence="1">
    <location>
        <begin position="77"/>
        <end position="96"/>
    </location>
</feature>
<evidence type="ECO:0000313" key="3">
    <source>
        <dbReference type="Proteomes" id="UP000001695"/>
    </source>
</evidence>
<feature type="transmembrane region" description="Helical" evidence="1">
    <location>
        <begin position="403"/>
        <end position="432"/>
    </location>
</feature>
<evidence type="ECO:0000256" key="1">
    <source>
        <dbReference type="SAM" id="Phobius"/>
    </source>
</evidence>
<feature type="transmembrane region" description="Helical" evidence="1">
    <location>
        <begin position="322"/>
        <end position="344"/>
    </location>
</feature>
<feature type="transmembrane region" description="Helical" evidence="1">
    <location>
        <begin position="295"/>
        <end position="315"/>
    </location>
</feature>
<organism evidence="2 3">
    <name type="scientific">Beijerinckia indica subsp. indica (strain ATCC 9039 / DSM 1715 / NCIMB 8712)</name>
    <dbReference type="NCBI Taxonomy" id="395963"/>
    <lineage>
        <taxon>Bacteria</taxon>
        <taxon>Pseudomonadati</taxon>
        <taxon>Pseudomonadota</taxon>
        <taxon>Alphaproteobacteria</taxon>
        <taxon>Hyphomicrobiales</taxon>
        <taxon>Beijerinckiaceae</taxon>
        <taxon>Beijerinckia</taxon>
    </lineage>
</organism>
<feature type="transmembrane region" description="Helical" evidence="1">
    <location>
        <begin position="135"/>
        <end position="154"/>
    </location>
</feature>
<accession>B2IEC2</accession>
<feature type="transmembrane region" description="Helical" evidence="1">
    <location>
        <begin position="166"/>
        <end position="185"/>
    </location>
</feature>
<proteinExistence type="predicted"/>
<keyword evidence="1" id="KW-1133">Transmembrane helix</keyword>
<dbReference type="Gene3D" id="1.20.1250.20">
    <property type="entry name" value="MFS general substrate transporter like domains"/>
    <property type="match status" value="1"/>
</dbReference>
<dbReference type="Proteomes" id="UP000001695">
    <property type="component" value="Chromosome"/>
</dbReference>
<dbReference type="STRING" id="395963.Bind_1896"/>
<dbReference type="SUPFAM" id="SSF103473">
    <property type="entry name" value="MFS general substrate transporter"/>
    <property type="match status" value="1"/>
</dbReference>
<feature type="transmembrane region" description="Helical" evidence="1">
    <location>
        <begin position="103"/>
        <end position="123"/>
    </location>
</feature>
<protein>
    <submittedName>
        <fullName evidence="2">Major facilitator superfamily MFS_1</fullName>
    </submittedName>
</protein>
<evidence type="ECO:0000313" key="2">
    <source>
        <dbReference type="EMBL" id="ACB95520.1"/>
    </source>
</evidence>
<feature type="transmembrane region" description="Helical" evidence="1">
    <location>
        <begin position="191"/>
        <end position="215"/>
    </location>
</feature>
<keyword evidence="1" id="KW-0472">Membrane</keyword>
<sequence>MPDPSHATFVSDSLNPEPLGPLRRRFLKLVDVRPGERAALFYAFAYFFCLLCAYYLLRPLRDALGLISGSGSLQWLFTATFLVMLALVPVFGALVSKLPRRRFVAIVTHFFSLNLLLFTWLIAANIHPLTVGRVFFVWVSVFNLFAVSIFWSVLADRFNADQGTRLFGFIAAGGTLGAFAGPALADGLIAFFGLSAPAFVAALLLEIGFLCFLGLMSPANQLGTAAQQGIQSPAAPDLTIGGGMFAGITLIAGSPYLIGITLLMLFTTMTSTLLYFEQGRIIVGAFTDTAARARFFARIDLSVSGLTLFLQVLVTGPLLRRFGIFPGLAILPVSIILGFAGTALRPEAMVIALAQGMRRAFDYALARPAREVLFTVVSREAKYKAQNVIETLVYRTGDVAAGWLYALLASLGVTTFGLTLLLLPVAFLWLWLGSKLTRDQQRAALVDKI</sequence>